<dbReference type="SUPFAM" id="SSF54862">
    <property type="entry name" value="4Fe-4S ferredoxins"/>
    <property type="match status" value="1"/>
</dbReference>
<dbReference type="InterPro" id="IPR010226">
    <property type="entry name" value="NADH_quinone_OxRdtase_chainI"/>
</dbReference>
<evidence type="ECO:0000313" key="9">
    <source>
        <dbReference type="Proteomes" id="UP001194469"/>
    </source>
</evidence>
<evidence type="ECO:0000256" key="4">
    <source>
        <dbReference type="ARBA" id="ARBA00023004"/>
    </source>
</evidence>
<proteinExistence type="predicted"/>
<evidence type="ECO:0000256" key="6">
    <source>
        <dbReference type="SAM" id="MobiDB-lite"/>
    </source>
</evidence>
<dbReference type="InterPro" id="IPR017900">
    <property type="entry name" value="4Fe4S_Fe_S_CS"/>
</dbReference>
<keyword evidence="3" id="KW-0677">Repeat</keyword>
<protein>
    <submittedName>
        <fullName evidence="8">4Fe-4S dicluster domain-containing protein</fullName>
    </submittedName>
</protein>
<dbReference type="InterPro" id="IPR017896">
    <property type="entry name" value="4Fe4S_Fe-S-bd"/>
</dbReference>
<dbReference type="PROSITE" id="PS00198">
    <property type="entry name" value="4FE4S_FER_1"/>
    <property type="match status" value="1"/>
</dbReference>
<evidence type="ECO:0000313" key="8">
    <source>
        <dbReference type="EMBL" id="MBG3878281.1"/>
    </source>
</evidence>
<feature type="compositionally biased region" description="Low complexity" evidence="6">
    <location>
        <begin position="182"/>
        <end position="210"/>
    </location>
</feature>
<feature type="domain" description="4Fe-4S ferredoxin-type" evidence="7">
    <location>
        <begin position="34"/>
        <end position="63"/>
    </location>
</feature>
<dbReference type="Gene3D" id="3.30.70.3270">
    <property type="match status" value="1"/>
</dbReference>
<feature type="domain" description="4Fe-4S ferredoxin-type" evidence="7">
    <location>
        <begin position="69"/>
        <end position="98"/>
    </location>
</feature>
<feature type="region of interest" description="Disordered" evidence="6">
    <location>
        <begin position="182"/>
        <end position="229"/>
    </location>
</feature>
<evidence type="ECO:0000256" key="5">
    <source>
        <dbReference type="ARBA" id="ARBA00023014"/>
    </source>
</evidence>
<keyword evidence="2" id="KW-0479">Metal-binding</keyword>
<dbReference type="PROSITE" id="PS51379">
    <property type="entry name" value="4FE4S_FER_2"/>
    <property type="match status" value="2"/>
</dbReference>
<feature type="compositionally biased region" description="Basic and acidic residues" evidence="6">
    <location>
        <begin position="212"/>
        <end position="223"/>
    </location>
</feature>
<dbReference type="RefSeq" id="WP_196610234.1">
    <property type="nucleotide sequence ID" value="NZ_VRYY01000529.1"/>
</dbReference>
<keyword evidence="1" id="KW-0004">4Fe-4S</keyword>
<dbReference type="EMBL" id="VRYY01000529">
    <property type="protein sequence ID" value="MBG3878281.1"/>
    <property type="molecule type" value="Genomic_DNA"/>
</dbReference>
<dbReference type="Pfam" id="PF12838">
    <property type="entry name" value="Fer4_7"/>
    <property type="match status" value="1"/>
</dbReference>
<sequence length="229" mass="24746">MLGFLKILARNVAQGPSTDPFPFAETHTPRRFRGKVTMDPAKCVGCAICRHVCAGGAIRIEPREDRSGYDFTVWHNTCALCGLCRHYCPTGAITMTNDWHNAHLQERKYDWAEHHFVPYLRCTGCEAHIRMLPPDLATRVYANHAHDLDFPALLRMCPKCRQVAAATRAAALNAPADVDDAASAGSGNGNGSRPAAKAAAANEETTPATPHTVKDGGRTDADTPRATAG</sequence>
<organism evidence="8 9">
    <name type="scientific">Nitratidesulfovibrio oxamicus</name>
    <dbReference type="NCBI Taxonomy" id="32016"/>
    <lineage>
        <taxon>Bacteria</taxon>
        <taxon>Pseudomonadati</taxon>
        <taxon>Thermodesulfobacteriota</taxon>
        <taxon>Desulfovibrionia</taxon>
        <taxon>Desulfovibrionales</taxon>
        <taxon>Desulfovibrionaceae</taxon>
        <taxon>Nitratidesulfovibrio</taxon>
    </lineage>
</organism>
<dbReference type="PANTHER" id="PTHR10849">
    <property type="entry name" value="NADH DEHYDROGENASE UBIQUINONE IRON-SULFUR PROTEIN 8, MITOCHONDRIAL"/>
    <property type="match status" value="1"/>
</dbReference>
<accession>A0ABS0J8M3</accession>
<name>A0ABS0J8M3_9BACT</name>
<keyword evidence="4" id="KW-0408">Iron</keyword>
<reference evidence="8 9" key="1">
    <citation type="submission" date="2019-08" db="EMBL/GenBank/DDBJ databases">
        <authorList>
            <person name="Luo N."/>
        </authorList>
    </citation>
    <scope>NUCLEOTIDE SEQUENCE [LARGE SCALE GENOMIC DNA]</scope>
    <source>
        <strain evidence="8 9">NCIMB 9442</strain>
    </source>
</reference>
<evidence type="ECO:0000259" key="7">
    <source>
        <dbReference type="PROSITE" id="PS51379"/>
    </source>
</evidence>
<evidence type="ECO:0000256" key="3">
    <source>
        <dbReference type="ARBA" id="ARBA00022737"/>
    </source>
</evidence>
<evidence type="ECO:0000256" key="1">
    <source>
        <dbReference type="ARBA" id="ARBA00022485"/>
    </source>
</evidence>
<evidence type="ECO:0000256" key="2">
    <source>
        <dbReference type="ARBA" id="ARBA00022723"/>
    </source>
</evidence>
<keyword evidence="9" id="KW-1185">Reference proteome</keyword>
<dbReference type="Proteomes" id="UP001194469">
    <property type="component" value="Unassembled WGS sequence"/>
</dbReference>
<comment type="caution">
    <text evidence="8">The sequence shown here is derived from an EMBL/GenBank/DDBJ whole genome shotgun (WGS) entry which is preliminary data.</text>
</comment>
<keyword evidence="5" id="KW-0411">Iron-sulfur</keyword>
<gene>
    <name evidence="8" type="ORF">FVW20_15000</name>
</gene>